<keyword evidence="5" id="KW-0812">Transmembrane</keyword>
<evidence type="ECO:0000256" key="1">
    <source>
        <dbReference type="ARBA" id="ARBA00004323"/>
    </source>
</evidence>
<evidence type="ECO:0000256" key="6">
    <source>
        <dbReference type="ARBA" id="ARBA00022968"/>
    </source>
</evidence>
<evidence type="ECO:0000256" key="9">
    <source>
        <dbReference type="ARBA" id="ARBA00023136"/>
    </source>
</evidence>
<dbReference type="PANTHER" id="PTHR11987">
    <property type="entry name" value="ALPHA-2,8-SIALYLTRANSFERASE"/>
    <property type="match status" value="1"/>
</dbReference>
<dbReference type="InterPro" id="IPR001675">
    <property type="entry name" value="Glyco_trans_29"/>
</dbReference>
<dbReference type="Proteomes" id="UP001190700">
    <property type="component" value="Unassembled WGS sequence"/>
</dbReference>
<feature type="disulfide bond" evidence="12">
    <location>
        <begin position="69"/>
        <end position="226"/>
    </location>
</feature>
<keyword evidence="3" id="KW-0328">Glycosyltransferase</keyword>
<evidence type="ECO:0000256" key="2">
    <source>
        <dbReference type="ARBA" id="ARBA00006003"/>
    </source>
</evidence>
<accession>A0AAE0H1Q5</accession>
<dbReference type="InterPro" id="IPR012163">
    <property type="entry name" value="Sialyl_trans"/>
</dbReference>
<proteinExistence type="inferred from homology"/>
<keyword evidence="7" id="KW-1133">Transmembrane helix</keyword>
<evidence type="ECO:0000256" key="11">
    <source>
        <dbReference type="ARBA" id="ARBA00023180"/>
    </source>
</evidence>
<feature type="non-terminal residue" evidence="13">
    <location>
        <position position="1"/>
    </location>
</feature>
<dbReference type="Pfam" id="PF00777">
    <property type="entry name" value="Glyco_transf_29"/>
    <property type="match status" value="1"/>
</dbReference>
<sequence>VALEFLAGGKRGLLRWLWSSWPREAGLAGLARDGEEQEPEKRQSLIYRVPRRLYEELPSEDTAWRFRTCAVVGNSGVLLNKPYGAAIDRADAIFRINNAPIEQFAPHCGSRTTFSIINQHHARSMAFEGVKSLHSKARLLVYESTYASVRLETYPRLLKQYPGDALLMSPEIVVRGYTLWLQFKALVEKINREVARGHSNGNPIRTSFKRKPMTGFFGVLFAIQICNNVKLYGFSGYNRYENNGARRGKVPYHYFDSVPGATQVHSFDLSLQVFKLMARVHNITMVD</sequence>
<dbReference type="InterPro" id="IPR038578">
    <property type="entry name" value="GT29-like_sf"/>
</dbReference>
<dbReference type="Gene3D" id="3.90.1480.20">
    <property type="entry name" value="Glycosyl transferase family 29"/>
    <property type="match status" value="1"/>
</dbReference>
<dbReference type="AlphaFoldDB" id="A0AAE0H1Q5"/>
<evidence type="ECO:0000256" key="10">
    <source>
        <dbReference type="ARBA" id="ARBA00023157"/>
    </source>
</evidence>
<evidence type="ECO:0000313" key="14">
    <source>
        <dbReference type="Proteomes" id="UP001190700"/>
    </source>
</evidence>
<protein>
    <submittedName>
        <fullName evidence="13">Glycosyltransferase 29 protein</fullName>
    </submittedName>
</protein>
<keyword evidence="9" id="KW-0472">Membrane</keyword>
<keyword evidence="6" id="KW-0735">Signal-anchor</keyword>
<evidence type="ECO:0000256" key="7">
    <source>
        <dbReference type="ARBA" id="ARBA00022989"/>
    </source>
</evidence>
<keyword evidence="10" id="KW-1015">Disulfide bond</keyword>
<comment type="similarity">
    <text evidence="2">Belongs to the glycosyltransferase 29 family.</text>
</comment>
<evidence type="ECO:0000256" key="4">
    <source>
        <dbReference type="ARBA" id="ARBA00022679"/>
    </source>
</evidence>
<gene>
    <name evidence="13" type="ORF">CYMTET_4366</name>
</gene>
<comment type="caution">
    <text evidence="13">The sequence shown here is derived from an EMBL/GenBank/DDBJ whole genome shotgun (WGS) entry which is preliminary data.</text>
</comment>
<dbReference type="GO" id="GO:0000139">
    <property type="term" value="C:Golgi membrane"/>
    <property type="evidence" value="ECO:0007669"/>
    <property type="project" value="UniProtKB-SubCell"/>
</dbReference>
<dbReference type="PANTHER" id="PTHR11987:SF36">
    <property type="entry name" value="SIA-ALPHA-2,3-GAL-BETA-1,4-GLCNAC-R:ALPHA 2,8-SIALYLTRANSFERASE"/>
    <property type="match status" value="1"/>
</dbReference>
<evidence type="ECO:0000256" key="5">
    <source>
        <dbReference type="ARBA" id="ARBA00022692"/>
    </source>
</evidence>
<dbReference type="CDD" id="cd19952">
    <property type="entry name" value="GT29"/>
    <property type="match status" value="1"/>
</dbReference>
<dbReference type="EMBL" id="LGRX02000578">
    <property type="protein sequence ID" value="KAK3288150.1"/>
    <property type="molecule type" value="Genomic_DNA"/>
</dbReference>
<evidence type="ECO:0000256" key="12">
    <source>
        <dbReference type="PIRSR" id="PIRSR005557-2"/>
    </source>
</evidence>
<evidence type="ECO:0000256" key="3">
    <source>
        <dbReference type="ARBA" id="ARBA00022676"/>
    </source>
</evidence>
<keyword evidence="11" id="KW-0325">Glycoprotein</keyword>
<keyword evidence="8" id="KW-0333">Golgi apparatus</keyword>
<evidence type="ECO:0000313" key="13">
    <source>
        <dbReference type="EMBL" id="KAK3288150.1"/>
    </source>
</evidence>
<name>A0AAE0H1Q5_9CHLO</name>
<dbReference type="GO" id="GO:0008373">
    <property type="term" value="F:sialyltransferase activity"/>
    <property type="evidence" value="ECO:0007669"/>
    <property type="project" value="InterPro"/>
</dbReference>
<dbReference type="InterPro" id="IPR050943">
    <property type="entry name" value="Glycosyltr_29_Sialyltrsf"/>
</dbReference>
<keyword evidence="14" id="KW-1185">Reference proteome</keyword>
<keyword evidence="4" id="KW-0808">Transferase</keyword>
<reference evidence="13 14" key="1">
    <citation type="journal article" date="2015" name="Genome Biol. Evol.">
        <title>Comparative Genomics of a Bacterivorous Green Alga Reveals Evolutionary Causalities and Consequences of Phago-Mixotrophic Mode of Nutrition.</title>
        <authorList>
            <person name="Burns J.A."/>
            <person name="Paasch A."/>
            <person name="Narechania A."/>
            <person name="Kim E."/>
        </authorList>
    </citation>
    <scope>NUCLEOTIDE SEQUENCE [LARGE SCALE GENOMIC DNA]</scope>
    <source>
        <strain evidence="13 14">PLY_AMNH</strain>
    </source>
</reference>
<dbReference type="PIRSF" id="PIRSF005557">
    <property type="entry name" value="Sialyl_trans"/>
    <property type="match status" value="1"/>
</dbReference>
<comment type="subcellular location">
    <subcellularLocation>
        <location evidence="1">Golgi apparatus membrane</location>
        <topology evidence="1">Single-pass type II membrane protein</topology>
    </subcellularLocation>
</comment>
<evidence type="ECO:0000256" key="8">
    <source>
        <dbReference type="ARBA" id="ARBA00023034"/>
    </source>
</evidence>
<organism evidence="13 14">
    <name type="scientific">Cymbomonas tetramitiformis</name>
    <dbReference type="NCBI Taxonomy" id="36881"/>
    <lineage>
        <taxon>Eukaryota</taxon>
        <taxon>Viridiplantae</taxon>
        <taxon>Chlorophyta</taxon>
        <taxon>Pyramimonadophyceae</taxon>
        <taxon>Pyramimonadales</taxon>
        <taxon>Pyramimonadaceae</taxon>
        <taxon>Cymbomonas</taxon>
    </lineage>
</organism>